<evidence type="ECO:0000313" key="3">
    <source>
        <dbReference type="Proteomes" id="UP000199339"/>
    </source>
</evidence>
<dbReference type="STRING" id="379482.SAMN04487961_2505"/>
<keyword evidence="3" id="KW-1185">Reference proteome</keyword>
<accession>A0A1I4XC28</accession>
<evidence type="ECO:0000313" key="2">
    <source>
        <dbReference type="EMBL" id="SFN23335.1"/>
    </source>
</evidence>
<dbReference type="AlphaFoldDB" id="A0A1I4XC28"/>
<dbReference type="EMBL" id="QNRO01000022">
    <property type="protein sequence ID" value="RBP25652.1"/>
    <property type="molecule type" value="Genomic_DNA"/>
</dbReference>
<dbReference type="EMBL" id="FOUR01000006">
    <property type="protein sequence ID" value="SFN23335.1"/>
    <property type="molecule type" value="Genomic_DNA"/>
</dbReference>
<dbReference type="PANTHER" id="PTHR35175:SF2">
    <property type="entry name" value="DUF1289 DOMAIN-CONTAINING PROTEIN"/>
    <property type="match status" value="1"/>
</dbReference>
<sequence length="60" mass="6890">MNVSDKVRSPCVSVCALDENDVCIGCHRTGDEILRWTQMSNDERREVLREVAKREQKVAL</sequence>
<dbReference type="Pfam" id="PF06945">
    <property type="entry name" value="DUF1289"/>
    <property type="match status" value="1"/>
</dbReference>
<dbReference type="OrthoDB" id="9811423at2"/>
<gene>
    <name evidence="1" type="ORF">DET50_12267</name>
    <name evidence="2" type="ORF">SAMN04487961_2505</name>
</gene>
<proteinExistence type="predicted"/>
<dbReference type="InterPro" id="IPR010710">
    <property type="entry name" value="DUF1289"/>
</dbReference>
<evidence type="ECO:0000313" key="4">
    <source>
        <dbReference type="Proteomes" id="UP000252995"/>
    </source>
</evidence>
<reference evidence="3" key="1">
    <citation type="submission" date="2016-10" db="EMBL/GenBank/DDBJ databases">
        <authorList>
            <person name="Varghese N."/>
            <person name="Submissions S."/>
        </authorList>
    </citation>
    <scope>NUCLEOTIDE SEQUENCE [LARGE SCALE GENOMIC DNA]</scope>
    <source>
        <strain evidence="3">CGMCC 1.6775</strain>
    </source>
</reference>
<dbReference type="RefSeq" id="WP_092003996.1">
    <property type="nucleotide sequence ID" value="NZ_FOUR01000006.1"/>
</dbReference>
<evidence type="ECO:0008006" key="5">
    <source>
        <dbReference type="Google" id="ProtNLM"/>
    </source>
</evidence>
<reference evidence="2" key="2">
    <citation type="submission" date="2016-10" db="EMBL/GenBank/DDBJ databases">
        <authorList>
            <person name="de Groot N.N."/>
        </authorList>
    </citation>
    <scope>NUCLEOTIDE SEQUENCE [LARGE SCALE GENOMIC DNA]</scope>
    <source>
        <strain evidence="2">CGMCC 1.6775</strain>
    </source>
</reference>
<evidence type="ECO:0000313" key="1">
    <source>
        <dbReference type="EMBL" id="RBP25652.1"/>
    </source>
</evidence>
<reference evidence="1 4" key="3">
    <citation type="submission" date="2018-06" db="EMBL/GenBank/DDBJ databases">
        <title>Freshwater and sediment microbial communities from various areas in North America, analyzing microbe dynamics in response to fracking.</title>
        <authorList>
            <person name="Lamendella R."/>
        </authorList>
    </citation>
    <scope>NUCLEOTIDE SEQUENCE [LARGE SCALE GENOMIC DNA]</scope>
    <source>
        <strain evidence="1 4">114J</strain>
    </source>
</reference>
<name>A0A1I4XC28_9GAMM</name>
<organism evidence="2 3">
    <name type="scientific">Marinobacter pelagius</name>
    <dbReference type="NCBI Taxonomy" id="379482"/>
    <lineage>
        <taxon>Bacteria</taxon>
        <taxon>Pseudomonadati</taxon>
        <taxon>Pseudomonadota</taxon>
        <taxon>Gammaproteobacteria</taxon>
        <taxon>Pseudomonadales</taxon>
        <taxon>Marinobacteraceae</taxon>
        <taxon>Marinobacter</taxon>
    </lineage>
</organism>
<dbReference type="PANTHER" id="PTHR35175">
    <property type="entry name" value="DUF1289 DOMAIN-CONTAINING PROTEIN"/>
    <property type="match status" value="1"/>
</dbReference>
<dbReference type="Proteomes" id="UP000252995">
    <property type="component" value="Unassembled WGS sequence"/>
</dbReference>
<protein>
    <recommendedName>
        <fullName evidence="5">Fe-S protein YdhL (DUF1289 family)</fullName>
    </recommendedName>
</protein>
<dbReference type="Proteomes" id="UP000199339">
    <property type="component" value="Unassembled WGS sequence"/>
</dbReference>